<gene>
    <name evidence="1" type="primary">orf150</name>
</gene>
<proteinExistence type="predicted"/>
<dbReference type="GeneID" id="54603107"/>
<protein>
    <submittedName>
        <fullName evidence="1">GIY-YIG endonuclease</fullName>
    </submittedName>
</protein>
<accession>A0A6H0B7C6</accession>
<sequence>MYYSTNSVQRKLAEGSSAIYSATLKYGYDNFSIECCDISNLIEREQYYIDLLEPEYNTLKIAYSREGVKHIEIWLKSLGRKHTEEAKLKMREVAILRKGEETAFYFKYPSPESLLNLSINRSIKVKVIDTVLNEERLFLDAAECRIIHKI</sequence>
<keyword evidence="1" id="KW-0255">Endonuclease</keyword>
<dbReference type="InterPro" id="IPR035901">
    <property type="entry name" value="GIY-YIG_endonuc_sf"/>
</dbReference>
<organism evidence="1">
    <name type="scientific">Metarhizium rileyi (strain RCEF 4871)</name>
    <name type="common">Nomuraea rileyi</name>
    <dbReference type="NCBI Taxonomy" id="1649241"/>
    <lineage>
        <taxon>Eukaryota</taxon>
        <taxon>Fungi</taxon>
        <taxon>Dikarya</taxon>
        <taxon>Ascomycota</taxon>
        <taxon>Pezizomycotina</taxon>
        <taxon>Sordariomycetes</taxon>
        <taxon>Hypocreomycetidae</taxon>
        <taxon>Hypocreales</taxon>
        <taxon>Clavicipitaceae</taxon>
        <taxon>Metarhizium</taxon>
    </lineage>
</organism>
<dbReference type="NCBIfam" id="TIGR01453">
    <property type="entry name" value="grpIintron_endo"/>
    <property type="match status" value="1"/>
</dbReference>
<dbReference type="EMBL" id="MT107156">
    <property type="protein sequence ID" value="QIS49083.1"/>
    <property type="molecule type" value="Genomic_DNA"/>
</dbReference>
<dbReference type="AlphaFoldDB" id="A0A6H0B7C6"/>
<keyword evidence="1" id="KW-0378">Hydrolase</keyword>
<name>A0A6H0B7C6_METRR</name>
<dbReference type="RefSeq" id="YP_009763304.1">
    <property type="nucleotide sequence ID" value="NC_047289.1"/>
</dbReference>
<evidence type="ECO:0000313" key="1">
    <source>
        <dbReference type="EMBL" id="QIS49083.1"/>
    </source>
</evidence>
<reference evidence="1" key="1">
    <citation type="journal article" date="2020" name="Mitochondrial DNA Part B Resour">
        <title>Complete mitogenome of the entomopathogenic fungus Metarhizium rileyi.</title>
        <authorList>
            <person name="Zhang S."/>
            <person name="Ren L.-Y."/>
            <person name="Zhang Y.-J."/>
        </authorList>
    </citation>
    <scope>NUCLEOTIDE SEQUENCE</scope>
    <source>
        <strain evidence="1">RCEF 4871</strain>
    </source>
</reference>
<keyword evidence="1" id="KW-0496">Mitochondrion</keyword>
<geneLocation type="mitochondrion" evidence="1"/>
<dbReference type="Gene3D" id="3.40.1440.10">
    <property type="entry name" value="GIY-YIG endonuclease"/>
    <property type="match status" value="1"/>
</dbReference>
<dbReference type="InterPro" id="IPR006350">
    <property type="entry name" value="Intron_endoG1"/>
</dbReference>
<keyword evidence="1" id="KW-0540">Nuclease</keyword>
<dbReference type="GO" id="GO:0004519">
    <property type="term" value="F:endonuclease activity"/>
    <property type="evidence" value="ECO:0007669"/>
    <property type="project" value="UniProtKB-KW"/>
</dbReference>